<proteinExistence type="predicted"/>
<keyword evidence="2" id="KW-1185">Reference proteome</keyword>
<evidence type="ECO:0000313" key="2">
    <source>
        <dbReference type="Proteomes" id="UP001500979"/>
    </source>
</evidence>
<sequence length="143" mass="14968">MTAALPWIPGAVRSLLLADEEFSASCGGYCAATAPVSITGPFAQCRMVGNYSLGGNVAYRPLVQVDGWAPESMTTADPTLAAWNVAAHAARVLAAAANVRWQSIDYSARVVDGPMEGAPDTSRGLASPLLRVLVRAELTVHNQ</sequence>
<comment type="caution">
    <text evidence="1">The sequence shown here is derived from an EMBL/GenBank/DDBJ whole genome shotgun (WGS) entry which is preliminary data.</text>
</comment>
<accession>A0ABN3V0U6</accession>
<evidence type="ECO:0008006" key="3">
    <source>
        <dbReference type="Google" id="ProtNLM"/>
    </source>
</evidence>
<dbReference type="Proteomes" id="UP001500979">
    <property type="component" value="Unassembled WGS sequence"/>
</dbReference>
<organism evidence="1 2">
    <name type="scientific">Saccharopolyspora taberi</name>
    <dbReference type="NCBI Taxonomy" id="60895"/>
    <lineage>
        <taxon>Bacteria</taxon>
        <taxon>Bacillati</taxon>
        <taxon>Actinomycetota</taxon>
        <taxon>Actinomycetes</taxon>
        <taxon>Pseudonocardiales</taxon>
        <taxon>Pseudonocardiaceae</taxon>
        <taxon>Saccharopolyspora</taxon>
    </lineage>
</organism>
<name>A0ABN3V0U6_9PSEU</name>
<dbReference type="EMBL" id="BAAAUX010000001">
    <property type="protein sequence ID" value="GAA2774091.1"/>
    <property type="molecule type" value="Genomic_DNA"/>
</dbReference>
<gene>
    <name evidence="1" type="ORF">GCM10010470_02410</name>
</gene>
<protein>
    <recommendedName>
        <fullName evidence="3">DUF3168 domain-containing protein</fullName>
    </recommendedName>
</protein>
<evidence type="ECO:0000313" key="1">
    <source>
        <dbReference type="EMBL" id="GAA2774091.1"/>
    </source>
</evidence>
<reference evidence="1 2" key="1">
    <citation type="journal article" date="2019" name="Int. J. Syst. Evol. Microbiol.">
        <title>The Global Catalogue of Microorganisms (GCM) 10K type strain sequencing project: providing services to taxonomists for standard genome sequencing and annotation.</title>
        <authorList>
            <consortium name="The Broad Institute Genomics Platform"/>
            <consortium name="The Broad Institute Genome Sequencing Center for Infectious Disease"/>
            <person name="Wu L."/>
            <person name="Ma J."/>
        </authorList>
    </citation>
    <scope>NUCLEOTIDE SEQUENCE [LARGE SCALE GENOMIC DNA]</scope>
    <source>
        <strain evidence="1 2">JCM 9383</strain>
    </source>
</reference>